<sequence>MLPAGPSGRGRVETARRWDTARVDVISRGSAKVADWVLHFDLDQFIAAVEVLRRPELAGLPVIVGGQGDPTQRAVVSTASYEAREFGVRSGMPLRIAARKCPEAVLLPVDAPVYLAASDQVMATLRELAVVEVLGWDEAFLGVRTDDPVGFARRVQAAVLAATQLHCSIGIGDTTVRAKNATDFGKPRGVFELTAANWLEVMGPRPTRALWGVGSKVSGRLAALGIETVEQLASAPAETLTGEFGPRMGPWYGDLGRGQGRVSVDPTPWVPRGHGHETTFQQDLTTRDQILAAVAELADQVVDDITAQGRPAMRLRLKIRYAPFFTVTRSRKLPAATSDREAIVAAALALADDRIEPDRPIRLLGVHAEMTPPA</sequence>
<dbReference type="PANTHER" id="PTHR11076:SF33">
    <property type="entry name" value="DNA POLYMERASE KAPPA"/>
    <property type="match status" value="1"/>
</dbReference>
<dbReference type="InterPro" id="IPR043128">
    <property type="entry name" value="Rev_trsase/Diguanyl_cyclase"/>
</dbReference>
<dbReference type="InterPro" id="IPR053848">
    <property type="entry name" value="IMS_HHH_1"/>
</dbReference>
<proteinExistence type="inferred from homology"/>
<dbReference type="Pfam" id="PF00817">
    <property type="entry name" value="IMS"/>
    <property type="match status" value="1"/>
</dbReference>
<evidence type="ECO:0000256" key="4">
    <source>
        <dbReference type="ARBA" id="ARBA00012417"/>
    </source>
</evidence>
<keyword evidence="5" id="KW-0515">Mutator protein</keyword>
<keyword evidence="10" id="KW-0479">Metal-binding</keyword>
<dbReference type="PANTHER" id="PTHR11076">
    <property type="entry name" value="DNA REPAIR POLYMERASE UMUC / TRANSFERASE FAMILY MEMBER"/>
    <property type="match status" value="1"/>
</dbReference>
<reference evidence="19 20" key="1">
    <citation type="submission" date="2012-08" db="EMBL/GenBank/DDBJ databases">
        <title>Whole genome shotgun sequence of Kineosphaera limosa NBRC 100340.</title>
        <authorList>
            <person name="Yoshida I."/>
            <person name="Isaki S."/>
            <person name="Hosoyama A."/>
            <person name="Tsuchikane K."/>
            <person name="Katsumata H."/>
            <person name="Ando Y."/>
            <person name="Ohji S."/>
            <person name="Hamada M."/>
            <person name="Tamura T."/>
            <person name="Yamazoe A."/>
            <person name="Yamazaki S."/>
            <person name="Fujita N."/>
        </authorList>
    </citation>
    <scope>NUCLEOTIDE SEQUENCE [LARGE SCALE GENOMIC DNA]</scope>
    <source>
        <strain evidence="19 20">NBRC 100340</strain>
    </source>
</reference>
<dbReference type="Gene3D" id="3.40.1170.60">
    <property type="match status" value="1"/>
</dbReference>
<dbReference type="GO" id="GO:0009432">
    <property type="term" value="P:SOS response"/>
    <property type="evidence" value="ECO:0007669"/>
    <property type="project" value="TreeGrafter"/>
</dbReference>
<evidence type="ECO:0000259" key="18">
    <source>
        <dbReference type="PROSITE" id="PS50173"/>
    </source>
</evidence>
<evidence type="ECO:0000256" key="14">
    <source>
        <dbReference type="ARBA" id="ARBA00023125"/>
    </source>
</evidence>
<evidence type="ECO:0000256" key="3">
    <source>
        <dbReference type="ARBA" id="ARBA00010945"/>
    </source>
</evidence>
<evidence type="ECO:0000256" key="5">
    <source>
        <dbReference type="ARBA" id="ARBA00022457"/>
    </source>
</evidence>
<dbReference type="Gene3D" id="3.30.1490.100">
    <property type="entry name" value="DNA polymerase, Y-family, little finger domain"/>
    <property type="match status" value="1"/>
</dbReference>
<dbReference type="InterPro" id="IPR036775">
    <property type="entry name" value="DNA_pol_Y-fam_lit_finger_sf"/>
</dbReference>
<dbReference type="EC" id="2.7.7.7" evidence="4"/>
<dbReference type="GO" id="GO:0006281">
    <property type="term" value="P:DNA repair"/>
    <property type="evidence" value="ECO:0007669"/>
    <property type="project" value="UniProtKB-KW"/>
</dbReference>
<dbReference type="GO" id="GO:0003684">
    <property type="term" value="F:damaged DNA binding"/>
    <property type="evidence" value="ECO:0007669"/>
    <property type="project" value="InterPro"/>
</dbReference>
<evidence type="ECO:0000256" key="12">
    <source>
        <dbReference type="ARBA" id="ARBA00022842"/>
    </source>
</evidence>
<protein>
    <recommendedName>
        <fullName evidence="4">DNA-directed DNA polymerase</fullName>
        <ecNumber evidence="4">2.7.7.7</ecNumber>
    </recommendedName>
</protein>
<evidence type="ECO:0000256" key="9">
    <source>
        <dbReference type="ARBA" id="ARBA00022705"/>
    </source>
</evidence>
<evidence type="ECO:0000256" key="2">
    <source>
        <dbReference type="ARBA" id="ARBA00004496"/>
    </source>
</evidence>
<dbReference type="NCBIfam" id="NF002883">
    <property type="entry name" value="PRK03352.1"/>
    <property type="match status" value="1"/>
</dbReference>
<dbReference type="InterPro" id="IPR050116">
    <property type="entry name" value="DNA_polymerase-Y"/>
</dbReference>
<dbReference type="Gene3D" id="1.10.150.20">
    <property type="entry name" value="5' to 3' exonuclease, C-terminal subdomain"/>
    <property type="match status" value="1"/>
</dbReference>
<comment type="cofactor">
    <cofactor evidence="1">
        <name>Mg(2+)</name>
        <dbReference type="ChEBI" id="CHEBI:18420"/>
    </cofactor>
</comment>
<evidence type="ECO:0000256" key="7">
    <source>
        <dbReference type="ARBA" id="ARBA00022679"/>
    </source>
</evidence>
<comment type="function">
    <text evidence="16">Poorly processive, error-prone DNA polymerase involved in untargeted mutagenesis. Copies undamaged DNA at stalled replication forks, which arise in vivo from mismatched or misaligned primer ends. These misaligned primers can be extended by PolIV. Exhibits no 3'-5' exonuclease (proofreading) activity. May be involved in translesional synthesis, in conjunction with the beta clamp from PolIII.</text>
</comment>
<comment type="subcellular location">
    <subcellularLocation>
        <location evidence="2">Cytoplasm</location>
    </subcellularLocation>
</comment>
<evidence type="ECO:0000256" key="10">
    <source>
        <dbReference type="ARBA" id="ARBA00022723"/>
    </source>
</evidence>
<keyword evidence="20" id="KW-1185">Reference proteome</keyword>
<dbReference type="InterPro" id="IPR017961">
    <property type="entry name" value="DNA_pol_Y-fam_little_finger"/>
</dbReference>
<keyword evidence="15" id="KW-0234">DNA repair</keyword>
<dbReference type="AlphaFoldDB" id="K6WWJ0"/>
<dbReference type="STRING" id="1184609.KILIM_112_00020"/>
<dbReference type="InterPro" id="IPR043502">
    <property type="entry name" value="DNA/RNA_pol_sf"/>
</dbReference>
<dbReference type="Proteomes" id="UP000008366">
    <property type="component" value="Unassembled WGS sequence"/>
</dbReference>
<dbReference type="CDD" id="cd03586">
    <property type="entry name" value="PolY_Pol_IV_kappa"/>
    <property type="match status" value="1"/>
</dbReference>
<evidence type="ECO:0000256" key="17">
    <source>
        <dbReference type="ARBA" id="ARBA00049244"/>
    </source>
</evidence>
<comment type="caution">
    <text evidence="19">The sequence shown here is derived from an EMBL/GenBank/DDBJ whole genome shotgun (WGS) entry which is preliminary data.</text>
</comment>
<accession>K6WWJ0</accession>
<dbReference type="GO" id="GO:0046872">
    <property type="term" value="F:metal ion binding"/>
    <property type="evidence" value="ECO:0007669"/>
    <property type="project" value="UniProtKB-KW"/>
</dbReference>
<dbReference type="GO" id="GO:0003887">
    <property type="term" value="F:DNA-directed DNA polymerase activity"/>
    <property type="evidence" value="ECO:0007669"/>
    <property type="project" value="UniProtKB-KW"/>
</dbReference>
<dbReference type="GO" id="GO:0006260">
    <property type="term" value="P:DNA replication"/>
    <property type="evidence" value="ECO:0007669"/>
    <property type="project" value="UniProtKB-KW"/>
</dbReference>
<dbReference type="SUPFAM" id="SSF100879">
    <property type="entry name" value="Lesion bypass DNA polymerase (Y-family), little finger domain"/>
    <property type="match status" value="1"/>
</dbReference>
<dbReference type="Pfam" id="PF21999">
    <property type="entry name" value="IMS_HHH_1"/>
    <property type="match status" value="1"/>
</dbReference>
<gene>
    <name evidence="19" type="primary">dinB</name>
    <name evidence="19" type="ORF">KILIM_112_00020</name>
</gene>
<evidence type="ECO:0000256" key="13">
    <source>
        <dbReference type="ARBA" id="ARBA00022932"/>
    </source>
</evidence>
<dbReference type="eggNOG" id="COG0389">
    <property type="taxonomic scope" value="Bacteria"/>
</dbReference>
<dbReference type="SUPFAM" id="SSF56672">
    <property type="entry name" value="DNA/RNA polymerases"/>
    <property type="match status" value="1"/>
</dbReference>
<keyword evidence="8" id="KW-0548">Nucleotidyltransferase</keyword>
<evidence type="ECO:0000313" key="20">
    <source>
        <dbReference type="Proteomes" id="UP000008366"/>
    </source>
</evidence>
<evidence type="ECO:0000256" key="1">
    <source>
        <dbReference type="ARBA" id="ARBA00001946"/>
    </source>
</evidence>
<feature type="domain" description="UmuC" evidence="18">
    <location>
        <begin position="37"/>
        <end position="214"/>
    </location>
</feature>
<comment type="catalytic activity">
    <reaction evidence="17">
        <text>DNA(n) + a 2'-deoxyribonucleoside 5'-triphosphate = DNA(n+1) + diphosphate</text>
        <dbReference type="Rhea" id="RHEA:22508"/>
        <dbReference type="Rhea" id="RHEA-COMP:17339"/>
        <dbReference type="Rhea" id="RHEA-COMP:17340"/>
        <dbReference type="ChEBI" id="CHEBI:33019"/>
        <dbReference type="ChEBI" id="CHEBI:61560"/>
        <dbReference type="ChEBI" id="CHEBI:173112"/>
        <dbReference type="EC" id="2.7.7.7"/>
    </reaction>
</comment>
<dbReference type="Pfam" id="PF11799">
    <property type="entry name" value="IMS_C"/>
    <property type="match status" value="1"/>
</dbReference>
<dbReference type="InterPro" id="IPR022880">
    <property type="entry name" value="DNApol_IV"/>
</dbReference>
<dbReference type="InterPro" id="IPR001126">
    <property type="entry name" value="UmuC"/>
</dbReference>
<evidence type="ECO:0000256" key="8">
    <source>
        <dbReference type="ARBA" id="ARBA00022695"/>
    </source>
</evidence>
<keyword evidence="12" id="KW-0460">Magnesium</keyword>
<evidence type="ECO:0000256" key="15">
    <source>
        <dbReference type="ARBA" id="ARBA00023204"/>
    </source>
</evidence>
<keyword evidence="9" id="KW-0235">DNA replication</keyword>
<keyword evidence="13" id="KW-0239">DNA-directed DNA polymerase</keyword>
<dbReference type="GO" id="GO:0005829">
    <property type="term" value="C:cytosol"/>
    <property type="evidence" value="ECO:0007669"/>
    <property type="project" value="TreeGrafter"/>
</dbReference>
<evidence type="ECO:0000256" key="6">
    <source>
        <dbReference type="ARBA" id="ARBA00022490"/>
    </source>
</evidence>
<evidence type="ECO:0000256" key="11">
    <source>
        <dbReference type="ARBA" id="ARBA00022763"/>
    </source>
</evidence>
<comment type="similarity">
    <text evidence="3">Belongs to the DNA polymerase type-Y family.</text>
</comment>
<keyword evidence="7" id="KW-0808">Transferase</keyword>
<keyword evidence="14" id="KW-0238">DNA-binding</keyword>
<organism evidence="19 20">
    <name type="scientific">Kineosphaera limosa NBRC 100340</name>
    <dbReference type="NCBI Taxonomy" id="1184609"/>
    <lineage>
        <taxon>Bacteria</taxon>
        <taxon>Bacillati</taxon>
        <taxon>Actinomycetota</taxon>
        <taxon>Actinomycetes</taxon>
        <taxon>Micrococcales</taxon>
        <taxon>Dermatophilaceae</taxon>
        <taxon>Kineosphaera</taxon>
    </lineage>
</organism>
<name>K6WWJ0_9MICO</name>
<dbReference type="PROSITE" id="PS50173">
    <property type="entry name" value="UMUC"/>
    <property type="match status" value="1"/>
</dbReference>
<dbReference type="GO" id="GO:0042276">
    <property type="term" value="P:error-prone translesion synthesis"/>
    <property type="evidence" value="ECO:0007669"/>
    <property type="project" value="TreeGrafter"/>
</dbReference>
<evidence type="ECO:0000256" key="16">
    <source>
        <dbReference type="ARBA" id="ARBA00025589"/>
    </source>
</evidence>
<dbReference type="Gene3D" id="3.30.70.270">
    <property type="match status" value="1"/>
</dbReference>
<evidence type="ECO:0000313" key="19">
    <source>
        <dbReference type="EMBL" id="GAB98206.1"/>
    </source>
</evidence>
<keyword evidence="6" id="KW-0963">Cytoplasm</keyword>
<dbReference type="EMBL" id="BAHD01000112">
    <property type="protein sequence ID" value="GAB98206.1"/>
    <property type="molecule type" value="Genomic_DNA"/>
</dbReference>
<keyword evidence="11" id="KW-0227">DNA damage</keyword>